<dbReference type="EMBL" id="JAJEQW010000001">
    <property type="protein sequence ID" value="MCC2240849.1"/>
    <property type="molecule type" value="Genomic_DNA"/>
</dbReference>
<evidence type="ECO:0000313" key="1">
    <source>
        <dbReference type="EMBL" id="MCC2240849.1"/>
    </source>
</evidence>
<dbReference type="Proteomes" id="UP001198893">
    <property type="component" value="Unassembled WGS sequence"/>
</dbReference>
<accession>A0AAW4WJG4</accession>
<dbReference type="AlphaFoldDB" id="A0AAW4WJG4"/>
<evidence type="ECO:0000313" key="2">
    <source>
        <dbReference type="Proteomes" id="UP001198893"/>
    </source>
</evidence>
<organism evidence="1 2">
    <name type="scientific">Roseburia amylophila</name>
    <dbReference type="NCBI Taxonomy" id="2981794"/>
    <lineage>
        <taxon>Bacteria</taxon>
        <taxon>Bacillati</taxon>
        <taxon>Bacillota</taxon>
        <taxon>Clostridia</taxon>
        <taxon>Lachnospirales</taxon>
        <taxon>Lachnospiraceae</taxon>
        <taxon>Roseburia</taxon>
    </lineage>
</organism>
<protein>
    <submittedName>
        <fullName evidence="1">DUF2225 domain-containing protein</fullName>
    </submittedName>
</protein>
<reference evidence="1" key="1">
    <citation type="submission" date="2021-10" db="EMBL/GenBank/DDBJ databases">
        <title>Anaerobic single-cell dispensing facilitates the cultivation of human gut bacteria.</title>
        <authorList>
            <person name="Afrizal A."/>
        </authorList>
    </citation>
    <scope>NUCLEOTIDE SEQUENCE</scope>
    <source>
        <strain evidence="1">CLA-AA-H204</strain>
    </source>
</reference>
<comment type="caution">
    <text evidence="1">The sequence shown here is derived from an EMBL/GenBank/DDBJ whole genome shotgun (WGS) entry which is preliminary data.</text>
</comment>
<gene>
    <name evidence="1" type="ORF">LKD47_00855</name>
</gene>
<proteinExistence type="predicted"/>
<dbReference type="InterPro" id="IPR018708">
    <property type="entry name" value="DUF2225"/>
</dbReference>
<dbReference type="RefSeq" id="WP_227709419.1">
    <property type="nucleotide sequence ID" value="NZ_JAJEQW010000001.1"/>
</dbReference>
<dbReference type="Pfam" id="PF09986">
    <property type="entry name" value="DUF2225"/>
    <property type="match status" value="1"/>
</dbReference>
<sequence length="283" mass="32535">MNLFSGLEKFGIKATDSTDLYADEKAAEKKTKEKVETAVVQPKEEDFLLDKTVRCPVCDKEFKTKMVKAGKVKRLEPDADLRPRQQYVDSLKYDVASCPNCGYTSLNRYFEHITMGQIKLIKEQISRNFHPQAPSDDATWDYDKAIEMHKLSLFNSMVKKARTSEKAYNCLILAWLLRTKAEELETAGKKEEAAACRQEEESFYKEAYDGMMKAVSTEMFPICGMDQSTMDYLLANMAFHYKQYDITSKCLSRVLSSASANRKIKDKSLELKEIILKELKKNR</sequence>
<name>A0AAW4WJG4_9FIRM</name>